<name>G4NML1_CHLT4</name>
<feature type="domain" description="Type II secretion system protein GspF" evidence="8">
    <location>
        <begin position="94"/>
        <end position="217"/>
    </location>
</feature>
<evidence type="ECO:0000256" key="7">
    <source>
        <dbReference type="SAM" id="Phobius"/>
    </source>
</evidence>
<gene>
    <name evidence="9" type="ordered locus">CTO_0620</name>
</gene>
<dbReference type="Gene3D" id="1.20.81.30">
    <property type="entry name" value="Type II secretion system (T2SS), domain F"/>
    <property type="match status" value="2"/>
</dbReference>
<dbReference type="AlphaFoldDB" id="G4NML1"/>
<sequence>MPSARAWSRTGSCWGDNPFRSFACGKTVRIAGGDMARFLCTYLDQSEKKRRSFVEAFHQREARELLAAQGARILDIRKVRERNYRVTTTELVIFTKQLVLLLRSGISLYDALTSLRDQYQGRALAGVLTSLMEALRSGGVFSEALARFPHIFDSFYQNSVRSGESIGNLEGALMNIIKVLEEKEKLSKSLAAALSYPAILLVFSCAVVVFFLIGVIPTLKETFEDMEMTRLTKAVFSCSTWFCRYKFLVLLGGIGGAISLRIVWKKRIGKRTLEAIIKKIPILRSLVIKIGFCRFCSVTSAVLQGGGNLIEALTLGCEAVSQDFLREELQEVIQAVVRGGSLSRELSHRTWTPKLVIGMVALGEESGDLAVVFAHVAQIYNEDIQRVLTWVTAWCQPIVLVLLGGFIGLIMLSILLPLTSGIQTF</sequence>
<dbReference type="PATRIC" id="fig|580047.4.peg.630"/>
<evidence type="ECO:0000256" key="3">
    <source>
        <dbReference type="ARBA" id="ARBA00022475"/>
    </source>
</evidence>
<accession>G4NML1</accession>
<evidence type="ECO:0000256" key="5">
    <source>
        <dbReference type="ARBA" id="ARBA00022989"/>
    </source>
</evidence>
<dbReference type="PRINTS" id="PR00812">
    <property type="entry name" value="BCTERIALGSPF"/>
</dbReference>
<evidence type="ECO:0000313" key="9">
    <source>
        <dbReference type="EMBL" id="AEP35439.1"/>
    </source>
</evidence>
<evidence type="ECO:0000313" key="10">
    <source>
        <dbReference type="Proteomes" id="UP000009287"/>
    </source>
</evidence>
<evidence type="ECO:0000256" key="2">
    <source>
        <dbReference type="ARBA" id="ARBA00005745"/>
    </source>
</evidence>
<evidence type="ECO:0000256" key="4">
    <source>
        <dbReference type="ARBA" id="ARBA00022692"/>
    </source>
</evidence>
<feature type="domain" description="Type II secretion system protein GspF" evidence="8">
    <location>
        <begin position="295"/>
        <end position="417"/>
    </location>
</feature>
<dbReference type="GO" id="GO:0005886">
    <property type="term" value="C:plasma membrane"/>
    <property type="evidence" value="ECO:0007669"/>
    <property type="project" value="UniProtKB-SubCell"/>
</dbReference>
<dbReference type="Proteomes" id="UP000009287">
    <property type="component" value="Chromosome"/>
</dbReference>
<feature type="transmembrane region" description="Helical" evidence="7">
    <location>
        <begin position="193"/>
        <end position="216"/>
    </location>
</feature>
<dbReference type="Pfam" id="PF00482">
    <property type="entry name" value="T2SSF"/>
    <property type="match status" value="2"/>
</dbReference>
<evidence type="ECO:0000256" key="6">
    <source>
        <dbReference type="ARBA" id="ARBA00023136"/>
    </source>
</evidence>
<dbReference type="KEGG" id="cra:CTO_0620"/>
<keyword evidence="4 7" id="KW-0812">Transmembrane</keyword>
<dbReference type="PANTHER" id="PTHR30012:SF0">
    <property type="entry name" value="TYPE II SECRETION SYSTEM PROTEIN F-RELATED"/>
    <property type="match status" value="1"/>
</dbReference>
<dbReference type="PANTHER" id="PTHR30012">
    <property type="entry name" value="GENERAL SECRETION PATHWAY PROTEIN"/>
    <property type="match status" value="1"/>
</dbReference>
<evidence type="ECO:0000259" key="8">
    <source>
        <dbReference type="Pfam" id="PF00482"/>
    </source>
</evidence>
<dbReference type="InterPro" id="IPR042094">
    <property type="entry name" value="T2SS_GspF_sf"/>
</dbReference>
<comment type="similarity">
    <text evidence="2">Belongs to the GSP F family.</text>
</comment>
<proteinExistence type="inferred from homology"/>
<keyword evidence="5 7" id="KW-1133">Transmembrane helix</keyword>
<keyword evidence="3" id="KW-1003">Cell membrane</keyword>
<keyword evidence="6 7" id="KW-0472">Membrane</keyword>
<comment type="subcellular location">
    <subcellularLocation>
        <location evidence="1">Cell membrane</location>
        <topology evidence="1">Multi-pass membrane protein</topology>
    </subcellularLocation>
</comment>
<dbReference type="InterPro" id="IPR018076">
    <property type="entry name" value="T2SS_GspF_dom"/>
</dbReference>
<protein>
    <submittedName>
        <fullName evidence="9">General secretion pathway protein F</fullName>
    </submittedName>
</protein>
<feature type="transmembrane region" description="Helical" evidence="7">
    <location>
        <begin position="245"/>
        <end position="264"/>
    </location>
</feature>
<reference evidence="9 10" key="1">
    <citation type="journal article" date="2011" name="J. Exp. Med.">
        <title>A live-attenuated chlamydial vaccine protects against trachoma in nonhuman primates.</title>
        <authorList>
            <person name="Kari L."/>
            <person name="Whitmire W.M."/>
            <person name="Olivares-Zavaleta N."/>
            <person name="Goheen M.M."/>
            <person name="Taylor L.D."/>
            <person name="Carlson J.H."/>
            <person name="Sturdevant G.L."/>
            <person name="Lu C."/>
            <person name="Bakios L.E."/>
            <person name="Randall L.B."/>
            <person name="Parnell M.J."/>
            <person name="Zhong G."/>
            <person name="Caldwell H.D."/>
        </authorList>
    </citation>
    <scope>NUCLEOTIDE SEQUENCE [LARGE SCALE GENOMIC DNA]</scope>
    <source>
        <strain evidence="9 10">A2497</strain>
    </source>
</reference>
<organism evidence="9 10">
    <name type="scientific">Chlamydia trachomatis serovar A (strain A2497)</name>
    <dbReference type="NCBI Taxonomy" id="580047"/>
    <lineage>
        <taxon>Bacteria</taxon>
        <taxon>Pseudomonadati</taxon>
        <taxon>Chlamydiota</taxon>
        <taxon>Chlamydiia</taxon>
        <taxon>Chlamydiales</taxon>
        <taxon>Chlamydiaceae</taxon>
        <taxon>Chlamydia/Chlamydophila group</taxon>
        <taxon>Chlamydia</taxon>
    </lineage>
</organism>
<evidence type="ECO:0000256" key="1">
    <source>
        <dbReference type="ARBA" id="ARBA00004651"/>
    </source>
</evidence>
<dbReference type="InterPro" id="IPR003004">
    <property type="entry name" value="GspF/PilC"/>
</dbReference>
<feature type="transmembrane region" description="Helical" evidence="7">
    <location>
        <begin position="398"/>
        <end position="418"/>
    </location>
</feature>
<dbReference type="EMBL" id="CP002401">
    <property type="protein sequence ID" value="AEP35439.1"/>
    <property type="molecule type" value="Genomic_DNA"/>
</dbReference>